<evidence type="ECO:0000313" key="1">
    <source>
        <dbReference type="EMBL" id="MCQ4950948.1"/>
    </source>
</evidence>
<evidence type="ECO:0000313" key="2">
    <source>
        <dbReference type="Proteomes" id="UP001205063"/>
    </source>
</evidence>
<name>A0AAW5KF22_9FIRM</name>
<feature type="non-terminal residue" evidence="1">
    <location>
        <position position="60"/>
    </location>
</feature>
<reference evidence="1" key="1">
    <citation type="submission" date="2022-06" db="EMBL/GenBank/DDBJ databases">
        <title>Isolation of gut microbiota from human fecal samples.</title>
        <authorList>
            <person name="Pamer E.G."/>
            <person name="Barat B."/>
            <person name="Waligurski E."/>
            <person name="Medina S."/>
            <person name="Paddock L."/>
            <person name="Mostad J."/>
        </authorList>
    </citation>
    <scope>NUCLEOTIDE SEQUENCE</scope>
    <source>
        <strain evidence="1">DFI.7.96</strain>
    </source>
</reference>
<dbReference type="EMBL" id="JANGAB010000478">
    <property type="protein sequence ID" value="MCQ4950948.1"/>
    <property type="molecule type" value="Genomic_DNA"/>
</dbReference>
<accession>A0AAW5KF22</accession>
<dbReference type="InterPro" id="IPR036452">
    <property type="entry name" value="Ribo_hydro-like"/>
</dbReference>
<protein>
    <submittedName>
        <fullName evidence="1">Uncharacterized protein</fullName>
    </submittedName>
</protein>
<dbReference type="GO" id="GO:0016799">
    <property type="term" value="F:hydrolase activity, hydrolyzing N-glycosyl compounds"/>
    <property type="evidence" value="ECO:0007669"/>
    <property type="project" value="InterPro"/>
</dbReference>
<dbReference type="AlphaFoldDB" id="A0AAW5KF22"/>
<gene>
    <name evidence="1" type="ORF">NE646_15115</name>
</gene>
<organism evidence="1 2">
    <name type="scientific">Bittarella massiliensis</name>
    <name type="common">ex Durand et al. 2017</name>
    <dbReference type="NCBI Taxonomy" id="1720313"/>
    <lineage>
        <taxon>Bacteria</taxon>
        <taxon>Bacillati</taxon>
        <taxon>Bacillota</taxon>
        <taxon>Clostridia</taxon>
        <taxon>Eubacteriales</taxon>
        <taxon>Oscillospiraceae</taxon>
        <taxon>Bittarella (ex Durand et al. 2017)</taxon>
    </lineage>
</organism>
<sequence>MAALNSPDIDLRAITTVSGNVDLCYTAPNSLNLARILCRSRRMGWGAPLATFTGEAQHPR</sequence>
<comment type="caution">
    <text evidence="1">The sequence shown here is derived from an EMBL/GenBank/DDBJ whole genome shotgun (WGS) entry which is preliminary data.</text>
</comment>
<dbReference type="Gene3D" id="3.90.245.10">
    <property type="entry name" value="Ribonucleoside hydrolase-like"/>
    <property type="match status" value="1"/>
</dbReference>
<dbReference type="Proteomes" id="UP001205063">
    <property type="component" value="Unassembled WGS sequence"/>
</dbReference>
<proteinExistence type="predicted"/>
<dbReference type="SUPFAM" id="SSF53590">
    <property type="entry name" value="Nucleoside hydrolase"/>
    <property type="match status" value="1"/>
</dbReference>